<dbReference type="EMBL" id="MDET01000001">
    <property type="protein sequence ID" value="OQM77573.1"/>
    <property type="molecule type" value="Genomic_DNA"/>
</dbReference>
<keyword evidence="2" id="KW-1185">Reference proteome</keyword>
<organism evidence="1 2">
    <name type="scientific">Manganibacter manganicus</name>
    <dbReference type="NCBI Taxonomy" id="1873176"/>
    <lineage>
        <taxon>Bacteria</taxon>
        <taxon>Pseudomonadati</taxon>
        <taxon>Pseudomonadota</taxon>
        <taxon>Alphaproteobacteria</taxon>
        <taxon>Hyphomicrobiales</taxon>
        <taxon>Phyllobacteriaceae</taxon>
        <taxon>Manganibacter</taxon>
    </lineage>
</organism>
<dbReference type="InterPro" id="IPR021791">
    <property type="entry name" value="Phage_TAC_11"/>
</dbReference>
<dbReference type="Proteomes" id="UP000191905">
    <property type="component" value="Unassembled WGS sequence"/>
</dbReference>
<protein>
    <recommendedName>
        <fullName evidence="3">Gene transfer agent family protein</fullName>
    </recommendedName>
</protein>
<evidence type="ECO:0000313" key="2">
    <source>
        <dbReference type="Proteomes" id="UP000191905"/>
    </source>
</evidence>
<evidence type="ECO:0008006" key="3">
    <source>
        <dbReference type="Google" id="ProtNLM"/>
    </source>
</evidence>
<dbReference type="RefSeq" id="WP_080917836.1">
    <property type="nucleotide sequence ID" value="NZ_MDET01000001.1"/>
</dbReference>
<dbReference type="AlphaFoldDB" id="A0A1V8RWN7"/>
<reference evidence="1 2" key="1">
    <citation type="journal article" date="2016" name="Int. J. Syst. Evol. Microbiol.">
        <title>Pseudaminobacter manganicus sp. nov., isolated from sludge of a manganese mine.</title>
        <authorList>
            <person name="Li J."/>
            <person name="Huang J."/>
            <person name="Liao S."/>
            <person name="Wang G."/>
        </authorList>
    </citation>
    <scope>NUCLEOTIDE SEQUENCE [LARGE SCALE GENOMIC DNA]</scope>
    <source>
        <strain evidence="1 2">JH-7</strain>
    </source>
</reference>
<sequence length="169" mass="18051">MRPVVADWLGRRAVFRLPLAGLFAIEDECGRPAWDVLSDMLAGKTRIEQLEAVLFHGLLGAGVSLADACAVIDRTRQSGGQVHAAVALAVAIIANALEAPSAKGGGEGEPFNRKSAYRSGFAMGLRPADVDAMALWEFLAAVEAFSSKGGGLSEVEKDELWEWIRQDAR</sequence>
<dbReference type="Pfam" id="PF11836">
    <property type="entry name" value="Phage_TAC_11"/>
    <property type="match status" value="1"/>
</dbReference>
<dbReference type="STRING" id="1873176.BFN67_01680"/>
<accession>A0A1V8RWN7</accession>
<name>A0A1V8RWN7_9HYPH</name>
<proteinExistence type="predicted"/>
<gene>
    <name evidence="1" type="ORF">BFN67_01680</name>
</gene>
<comment type="caution">
    <text evidence="1">The sequence shown here is derived from an EMBL/GenBank/DDBJ whole genome shotgun (WGS) entry which is preliminary data.</text>
</comment>
<evidence type="ECO:0000313" key="1">
    <source>
        <dbReference type="EMBL" id="OQM77573.1"/>
    </source>
</evidence>